<feature type="transmembrane region" description="Helical" evidence="1">
    <location>
        <begin position="6"/>
        <end position="30"/>
    </location>
</feature>
<dbReference type="AlphaFoldDB" id="A0A8B3CN48"/>
<dbReference type="Proteomes" id="UP000266669">
    <property type="component" value="Unassembled WGS sequence"/>
</dbReference>
<evidence type="ECO:0000313" key="2">
    <source>
        <dbReference type="EMBL" id="RHX84905.1"/>
    </source>
</evidence>
<accession>A0A8B3CN48</accession>
<gene>
    <name evidence="2" type="ORF">DLM78_15860</name>
</gene>
<name>A0A8B3CN48_9LEPT</name>
<comment type="caution">
    <text evidence="2">The sequence shown here is derived from an EMBL/GenBank/DDBJ whole genome shotgun (WGS) entry which is preliminary data.</text>
</comment>
<sequence>MDLSFLPVYSLLLSVIVGLGALFSFLRFFWKDIKVEFKELSTELKSEIRDVRLESKTDNQSLRSEFLHSYSELKTNLSELRTELKSDSREIRTEVKFDFTELRKEWKNDFLRIDKNIFYLRKRMDVLVDSLALRFLSSNALGEPKKQV</sequence>
<protein>
    <submittedName>
        <fullName evidence="2">DUF1640 domain-containing protein</fullName>
    </submittedName>
</protein>
<keyword evidence="1" id="KW-0472">Membrane</keyword>
<keyword evidence="1" id="KW-0812">Transmembrane</keyword>
<keyword evidence="1" id="KW-1133">Transmembrane helix</keyword>
<dbReference type="RefSeq" id="WP_118982816.1">
    <property type="nucleotide sequence ID" value="NZ_QHCS01000004.1"/>
</dbReference>
<dbReference type="EMBL" id="QHCS01000004">
    <property type="protein sequence ID" value="RHX84905.1"/>
    <property type="molecule type" value="Genomic_DNA"/>
</dbReference>
<evidence type="ECO:0000256" key="1">
    <source>
        <dbReference type="SAM" id="Phobius"/>
    </source>
</evidence>
<proteinExistence type="predicted"/>
<organism evidence="2 3">
    <name type="scientific">Leptospira stimsonii</name>
    <dbReference type="NCBI Taxonomy" id="2202203"/>
    <lineage>
        <taxon>Bacteria</taxon>
        <taxon>Pseudomonadati</taxon>
        <taxon>Spirochaetota</taxon>
        <taxon>Spirochaetia</taxon>
        <taxon>Leptospirales</taxon>
        <taxon>Leptospiraceae</taxon>
        <taxon>Leptospira</taxon>
    </lineage>
</organism>
<reference evidence="3" key="1">
    <citation type="submission" date="2018-05" db="EMBL/GenBank/DDBJ databases">
        <title>Leptospira yasudae sp. nov. and Leptospira stimsonii sp. nov., two pathogenic species of the genus Leptospira isolated from environmental sources.</title>
        <authorList>
            <person name="Casanovas-Massana A."/>
            <person name="Hamond C."/>
            <person name="Santos L.A."/>
            <person name="Hacker K.P."/>
            <person name="Balassiano I."/>
            <person name="Medeiros M.A."/>
            <person name="Reis M.G."/>
            <person name="Ko A.I."/>
            <person name="Wunder E.A."/>
        </authorList>
    </citation>
    <scope>NUCLEOTIDE SEQUENCE [LARGE SCALE GENOMIC DNA]</scope>
    <source>
        <strain evidence="3">AMB6-RJ</strain>
    </source>
</reference>
<evidence type="ECO:0000313" key="3">
    <source>
        <dbReference type="Proteomes" id="UP000266669"/>
    </source>
</evidence>